<organism evidence="1 2">
    <name type="scientific">Actinomycetospora chibensis</name>
    <dbReference type="NCBI Taxonomy" id="663606"/>
    <lineage>
        <taxon>Bacteria</taxon>
        <taxon>Bacillati</taxon>
        <taxon>Actinomycetota</taxon>
        <taxon>Actinomycetes</taxon>
        <taxon>Pseudonocardiales</taxon>
        <taxon>Pseudonocardiaceae</taxon>
        <taxon>Actinomycetospora</taxon>
    </lineage>
</organism>
<evidence type="ECO:0000313" key="2">
    <source>
        <dbReference type="Proteomes" id="UP001595909"/>
    </source>
</evidence>
<sequence>MTDLPHRPAGVARACAGTRGVLPAGGAHRALPPVRVRAGVPAGVRAGVRADREVRREPVGRGAVR</sequence>
<gene>
    <name evidence="1" type="ORF">ACFPEL_14410</name>
</gene>
<accession>A0ABV9RIK4</accession>
<feature type="non-terminal residue" evidence="1">
    <location>
        <position position="65"/>
    </location>
</feature>
<proteinExistence type="predicted"/>
<dbReference type="Proteomes" id="UP001595909">
    <property type="component" value="Unassembled WGS sequence"/>
</dbReference>
<name>A0ABV9RIK4_9PSEU</name>
<dbReference type="RefSeq" id="WP_345332631.1">
    <property type="nucleotide sequence ID" value="NZ_BAABHN010000031.1"/>
</dbReference>
<reference evidence="2" key="1">
    <citation type="journal article" date="2019" name="Int. J. Syst. Evol. Microbiol.">
        <title>The Global Catalogue of Microorganisms (GCM) 10K type strain sequencing project: providing services to taxonomists for standard genome sequencing and annotation.</title>
        <authorList>
            <consortium name="The Broad Institute Genomics Platform"/>
            <consortium name="The Broad Institute Genome Sequencing Center for Infectious Disease"/>
            <person name="Wu L."/>
            <person name="Ma J."/>
        </authorList>
    </citation>
    <scope>NUCLEOTIDE SEQUENCE [LARGE SCALE GENOMIC DNA]</scope>
    <source>
        <strain evidence="2">CCUG 50347</strain>
    </source>
</reference>
<comment type="caution">
    <text evidence="1">The sequence shown here is derived from an EMBL/GenBank/DDBJ whole genome shotgun (WGS) entry which is preliminary data.</text>
</comment>
<dbReference type="EMBL" id="JBHSIM010000031">
    <property type="protein sequence ID" value="MFC4833603.1"/>
    <property type="molecule type" value="Genomic_DNA"/>
</dbReference>
<evidence type="ECO:0000313" key="1">
    <source>
        <dbReference type="EMBL" id="MFC4833603.1"/>
    </source>
</evidence>
<protein>
    <submittedName>
        <fullName evidence="1">Uncharacterized protein</fullName>
    </submittedName>
</protein>
<keyword evidence="2" id="KW-1185">Reference proteome</keyword>